<dbReference type="PROSITE" id="PS00793">
    <property type="entry name" value="DHPS_2"/>
    <property type="match status" value="1"/>
</dbReference>
<proteinExistence type="inferred from homology"/>
<comment type="catalytic activity">
    <reaction evidence="1">
        <text>(7,8-dihydropterin-6-yl)methyl diphosphate + 4-aminobenzoate = 7,8-dihydropteroate + diphosphate</text>
        <dbReference type="Rhea" id="RHEA:19949"/>
        <dbReference type="ChEBI" id="CHEBI:17836"/>
        <dbReference type="ChEBI" id="CHEBI:17839"/>
        <dbReference type="ChEBI" id="CHEBI:33019"/>
        <dbReference type="ChEBI" id="CHEBI:72950"/>
        <dbReference type="EC" id="2.5.1.15"/>
    </reaction>
</comment>
<evidence type="ECO:0000256" key="3">
    <source>
        <dbReference type="ARBA" id="ARBA00004763"/>
    </source>
</evidence>
<organism evidence="11 12">
    <name type="scientific">Mucisphaera calidilacus</name>
    <dbReference type="NCBI Taxonomy" id="2527982"/>
    <lineage>
        <taxon>Bacteria</taxon>
        <taxon>Pseudomonadati</taxon>
        <taxon>Planctomycetota</taxon>
        <taxon>Phycisphaerae</taxon>
        <taxon>Phycisphaerales</taxon>
        <taxon>Phycisphaeraceae</taxon>
        <taxon>Mucisphaera</taxon>
    </lineage>
</organism>
<dbReference type="UniPathway" id="UPA00077">
    <property type="reaction ID" value="UER00156"/>
</dbReference>
<dbReference type="SUPFAM" id="SSF51717">
    <property type="entry name" value="Dihydropteroate synthetase-like"/>
    <property type="match status" value="1"/>
</dbReference>
<evidence type="ECO:0000256" key="6">
    <source>
        <dbReference type="ARBA" id="ARBA00022723"/>
    </source>
</evidence>
<evidence type="ECO:0000256" key="1">
    <source>
        <dbReference type="ARBA" id="ARBA00000012"/>
    </source>
</evidence>
<dbReference type="AlphaFoldDB" id="A0A518C0U3"/>
<protein>
    <recommendedName>
        <fullName evidence="4 9">Dihydropteroate synthase</fullName>
        <shortName evidence="9">DHPS</shortName>
        <ecNumber evidence="4 9">2.5.1.15</ecNumber>
    </recommendedName>
    <alternativeName>
        <fullName evidence="9">Dihydropteroate pyrophosphorylase</fullName>
    </alternativeName>
</protein>
<reference evidence="11 12" key="1">
    <citation type="submission" date="2019-02" db="EMBL/GenBank/DDBJ databases">
        <title>Deep-cultivation of Planctomycetes and their phenomic and genomic characterization uncovers novel biology.</title>
        <authorList>
            <person name="Wiegand S."/>
            <person name="Jogler M."/>
            <person name="Boedeker C."/>
            <person name="Pinto D."/>
            <person name="Vollmers J."/>
            <person name="Rivas-Marin E."/>
            <person name="Kohn T."/>
            <person name="Peeters S.H."/>
            <person name="Heuer A."/>
            <person name="Rast P."/>
            <person name="Oberbeckmann S."/>
            <person name="Bunk B."/>
            <person name="Jeske O."/>
            <person name="Meyerdierks A."/>
            <person name="Storesund J.E."/>
            <person name="Kallscheuer N."/>
            <person name="Luecker S."/>
            <person name="Lage O.M."/>
            <person name="Pohl T."/>
            <person name="Merkel B.J."/>
            <person name="Hornburger P."/>
            <person name="Mueller R.-W."/>
            <person name="Bruemmer F."/>
            <person name="Labrenz M."/>
            <person name="Spormann A.M."/>
            <person name="Op den Camp H."/>
            <person name="Overmann J."/>
            <person name="Amann R."/>
            <person name="Jetten M.S.M."/>
            <person name="Mascher T."/>
            <person name="Medema M.H."/>
            <person name="Devos D.P."/>
            <person name="Kaster A.-K."/>
            <person name="Ovreas L."/>
            <person name="Rohde M."/>
            <person name="Galperin M.Y."/>
            <person name="Jogler C."/>
        </authorList>
    </citation>
    <scope>NUCLEOTIDE SEQUENCE [LARGE SCALE GENOMIC DNA]</scope>
    <source>
        <strain evidence="11 12">Pan265</strain>
    </source>
</reference>
<dbReference type="OrthoDB" id="9811744at2"/>
<dbReference type="InterPro" id="IPR011005">
    <property type="entry name" value="Dihydropteroate_synth-like_sf"/>
</dbReference>
<dbReference type="KEGG" id="mcad:Pan265_27230"/>
<dbReference type="GO" id="GO:0046656">
    <property type="term" value="P:folic acid biosynthetic process"/>
    <property type="evidence" value="ECO:0007669"/>
    <property type="project" value="UniProtKB-KW"/>
</dbReference>
<feature type="domain" description="Pterin-binding" evidence="10">
    <location>
        <begin position="19"/>
        <end position="283"/>
    </location>
</feature>
<evidence type="ECO:0000256" key="8">
    <source>
        <dbReference type="ARBA" id="ARBA00022909"/>
    </source>
</evidence>
<evidence type="ECO:0000256" key="9">
    <source>
        <dbReference type="RuleBase" id="RU361205"/>
    </source>
</evidence>
<comment type="similarity">
    <text evidence="9">Belongs to the DHPS family.</text>
</comment>
<evidence type="ECO:0000256" key="2">
    <source>
        <dbReference type="ARBA" id="ARBA00001946"/>
    </source>
</evidence>
<gene>
    <name evidence="11" type="primary">folP</name>
    <name evidence="11" type="ORF">Pan265_27230</name>
</gene>
<dbReference type="GO" id="GO:0005829">
    <property type="term" value="C:cytosol"/>
    <property type="evidence" value="ECO:0007669"/>
    <property type="project" value="TreeGrafter"/>
</dbReference>
<dbReference type="EMBL" id="CP036280">
    <property type="protein sequence ID" value="QDU72847.1"/>
    <property type="molecule type" value="Genomic_DNA"/>
</dbReference>
<evidence type="ECO:0000256" key="7">
    <source>
        <dbReference type="ARBA" id="ARBA00022842"/>
    </source>
</evidence>
<dbReference type="GO" id="GO:0046872">
    <property type="term" value="F:metal ion binding"/>
    <property type="evidence" value="ECO:0007669"/>
    <property type="project" value="UniProtKB-KW"/>
</dbReference>
<dbReference type="RefSeq" id="WP_145447000.1">
    <property type="nucleotide sequence ID" value="NZ_CP036280.1"/>
</dbReference>
<dbReference type="PROSITE" id="PS50972">
    <property type="entry name" value="PTERIN_BINDING"/>
    <property type="match status" value="1"/>
</dbReference>
<dbReference type="InterPro" id="IPR006390">
    <property type="entry name" value="DHP_synth_dom"/>
</dbReference>
<comment type="function">
    <text evidence="9">Catalyzes the condensation of para-aminobenzoate (pABA) with 6-hydroxymethyl-7,8-dihydropterin diphosphate (DHPt-PP) to form 7,8-dihydropteroate (H2Pte), the immediate precursor of folate derivatives.</text>
</comment>
<dbReference type="InterPro" id="IPR000489">
    <property type="entry name" value="Pterin-binding_dom"/>
</dbReference>
<keyword evidence="8 9" id="KW-0289">Folate biosynthesis</keyword>
<dbReference type="PANTHER" id="PTHR20941:SF1">
    <property type="entry name" value="FOLIC ACID SYNTHESIS PROTEIN FOL1"/>
    <property type="match status" value="1"/>
</dbReference>
<name>A0A518C0U3_9BACT</name>
<evidence type="ECO:0000256" key="5">
    <source>
        <dbReference type="ARBA" id="ARBA00022679"/>
    </source>
</evidence>
<dbReference type="PROSITE" id="PS00792">
    <property type="entry name" value="DHPS_1"/>
    <property type="match status" value="1"/>
</dbReference>
<comment type="cofactor">
    <cofactor evidence="2 9">
        <name>Mg(2+)</name>
        <dbReference type="ChEBI" id="CHEBI:18420"/>
    </cofactor>
</comment>
<accession>A0A518C0U3</accession>
<sequence>MIWDLGDGRTLDLGVDAVPRMMGVLNVTPDSFSDGGRFVGVERAVARGLEMAEQGAAVIDVGGESTRPGAERVSAAEQIERTRDVVAALATGLRERGLGTVISIDTTRAAVAEAALGAGARVVNDVSGGREDPEVLPLCAQHGCGVVLMHMLGEPTTMQDDPRYGDVVAEVGLFLLERAEAALAAGVERSRVVLDPGIGFGKRLEDNLALIAALRGWCGGSGLGYPVMVGASRKRMIGMLSPETGASADDRLGGTAALTVLAVQAGVRVIRVHDVVENRQAGEVAYEFRLFESGR</sequence>
<dbReference type="GO" id="GO:0004156">
    <property type="term" value="F:dihydropteroate synthase activity"/>
    <property type="evidence" value="ECO:0007669"/>
    <property type="project" value="UniProtKB-EC"/>
</dbReference>
<keyword evidence="12" id="KW-1185">Reference proteome</keyword>
<dbReference type="Gene3D" id="3.20.20.20">
    <property type="entry name" value="Dihydropteroate synthase-like"/>
    <property type="match status" value="1"/>
</dbReference>
<dbReference type="PANTHER" id="PTHR20941">
    <property type="entry name" value="FOLATE SYNTHESIS PROTEINS"/>
    <property type="match status" value="1"/>
</dbReference>
<keyword evidence="7 9" id="KW-0460">Magnesium</keyword>
<keyword evidence="6 9" id="KW-0479">Metal-binding</keyword>
<evidence type="ECO:0000313" key="12">
    <source>
        <dbReference type="Proteomes" id="UP000320386"/>
    </source>
</evidence>
<evidence type="ECO:0000313" key="11">
    <source>
        <dbReference type="EMBL" id="QDU72847.1"/>
    </source>
</evidence>
<dbReference type="GO" id="GO:0046654">
    <property type="term" value="P:tetrahydrofolate biosynthetic process"/>
    <property type="evidence" value="ECO:0007669"/>
    <property type="project" value="UniProtKB-UniPathway"/>
</dbReference>
<dbReference type="Pfam" id="PF00809">
    <property type="entry name" value="Pterin_bind"/>
    <property type="match status" value="1"/>
</dbReference>
<dbReference type="InterPro" id="IPR045031">
    <property type="entry name" value="DHP_synth-like"/>
</dbReference>
<comment type="pathway">
    <text evidence="3 9">Cofactor biosynthesis; tetrahydrofolate biosynthesis; 7,8-dihydrofolate from 2-amino-4-hydroxy-6-hydroxymethyl-7,8-dihydropteridine diphosphate and 4-aminobenzoate: step 1/2.</text>
</comment>
<keyword evidence="5 9" id="KW-0808">Transferase</keyword>
<dbReference type="NCBIfam" id="TIGR01496">
    <property type="entry name" value="DHPS"/>
    <property type="match status" value="1"/>
</dbReference>
<dbReference type="EC" id="2.5.1.15" evidence="4 9"/>
<evidence type="ECO:0000259" key="10">
    <source>
        <dbReference type="PROSITE" id="PS50972"/>
    </source>
</evidence>
<dbReference type="CDD" id="cd00739">
    <property type="entry name" value="DHPS"/>
    <property type="match status" value="1"/>
</dbReference>
<evidence type="ECO:0000256" key="4">
    <source>
        <dbReference type="ARBA" id="ARBA00012458"/>
    </source>
</evidence>
<dbReference type="Proteomes" id="UP000320386">
    <property type="component" value="Chromosome"/>
</dbReference>